<feature type="chain" id="PRO_5022881414" evidence="2">
    <location>
        <begin position="23"/>
        <end position="370"/>
    </location>
</feature>
<dbReference type="EMBL" id="CP042914">
    <property type="protein sequence ID" value="QEG40935.1"/>
    <property type="molecule type" value="Genomic_DNA"/>
</dbReference>
<dbReference type="PANTHER" id="PTHR46388">
    <property type="entry name" value="NHL REPEAT-CONTAINING PROTEIN 2"/>
    <property type="match status" value="1"/>
</dbReference>
<dbReference type="PANTHER" id="PTHR46388:SF2">
    <property type="entry name" value="NHL REPEAT-CONTAINING PROTEIN 2"/>
    <property type="match status" value="1"/>
</dbReference>
<dbReference type="SUPFAM" id="SSF101898">
    <property type="entry name" value="NHL repeat"/>
    <property type="match status" value="1"/>
</dbReference>
<evidence type="ECO:0000313" key="3">
    <source>
        <dbReference type="EMBL" id="QEG40935.1"/>
    </source>
</evidence>
<evidence type="ECO:0000256" key="1">
    <source>
        <dbReference type="ARBA" id="ARBA00022737"/>
    </source>
</evidence>
<gene>
    <name evidence="3" type="ORF">UC8_29530</name>
</gene>
<dbReference type="Pfam" id="PF01436">
    <property type="entry name" value="NHL"/>
    <property type="match status" value="3"/>
</dbReference>
<name>A0A5B9QU51_9BACT</name>
<protein>
    <submittedName>
        <fullName evidence="3">NHL repeat protein</fullName>
    </submittedName>
</protein>
<organism evidence="3 4">
    <name type="scientific">Roseimaritima ulvae</name>
    <dbReference type="NCBI Taxonomy" id="980254"/>
    <lineage>
        <taxon>Bacteria</taxon>
        <taxon>Pseudomonadati</taxon>
        <taxon>Planctomycetota</taxon>
        <taxon>Planctomycetia</taxon>
        <taxon>Pirellulales</taxon>
        <taxon>Pirellulaceae</taxon>
        <taxon>Roseimaritima</taxon>
    </lineage>
</organism>
<evidence type="ECO:0000313" key="4">
    <source>
        <dbReference type="Proteomes" id="UP000325286"/>
    </source>
</evidence>
<reference evidence="3 4" key="1">
    <citation type="submission" date="2019-08" db="EMBL/GenBank/DDBJ databases">
        <title>Deep-cultivation of Planctomycetes and their phenomic and genomic characterization uncovers novel biology.</title>
        <authorList>
            <person name="Wiegand S."/>
            <person name="Jogler M."/>
            <person name="Boedeker C."/>
            <person name="Pinto D."/>
            <person name="Vollmers J."/>
            <person name="Rivas-Marin E."/>
            <person name="Kohn T."/>
            <person name="Peeters S.H."/>
            <person name="Heuer A."/>
            <person name="Rast P."/>
            <person name="Oberbeckmann S."/>
            <person name="Bunk B."/>
            <person name="Jeske O."/>
            <person name="Meyerdierks A."/>
            <person name="Storesund J.E."/>
            <person name="Kallscheuer N."/>
            <person name="Luecker S."/>
            <person name="Lage O.M."/>
            <person name="Pohl T."/>
            <person name="Merkel B.J."/>
            <person name="Hornburger P."/>
            <person name="Mueller R.-W."/>
            <person name="Bruemmer F."/>
            <person name="Labrenz M."/>
            <person name="Spormann A.M."/>
            <person name="Op den Camp H."/>
            <person name="Overmann J."/>
            <person name="Amann R."/>
            <person name="Jetten M.S.M."/>
            <person name="Mascher T."/>
            <person name="Medema M.H."/>
            <person name="Devos D.P."/>
            <person name="Kaster A.-K."/>
            <person name="Ovreas L."/>
            <person name="Rohde M."/>
            <person name="Galperin M.Y."/>
            <person name="Jogler C."/>
        </authorList>
    </citation>
    <scope>NUCLEOTIDE SEQUENCE [LARGE SCALE GENOMIC DNA]</scope>
    <source>
        <strain evidence="3 4">UC8</strain>
    </source>
</reference>
<proteinExistence type="predicted"/>
<dbReference type="Proteomes" id="UP000325286">
    <property type="component" value="Chromosome"/>
</dbReference>
<keyword evidence="2" id="KW-0732">Signal</keyword>
<accession>A0A5B9QU51</accession>
<dbReference type="OrthoDB" id="9799230at2"/>
<feature type="signal peptide" evidence="2">
    <location>
        <begin position="1"/>
        <end position="22"/>
    </location>
</feature>
<evidence type="ECO:0000256" key="2">
    <source>
        <dbReference type="SAM" id="SignalP"/>
    </source>
</evidence>
<dbReference type="RefSeq" id="WP_068140293.1">
    <property type="nucleotide sequence ID" value="NZ_CP042914.1"/>
</dbReference>
<sequence precursor="true">MMTLRYLCVFALLSLCGQSVFAEKQKPSVSSLYAGTGVSPQNESAYPDGEPSGAMTAIDLGNPFGIEIRDSRVWITTIDDHCVYRGATDGKTLVRVAGSGQIGYSGDGGLATEATFNWPHEVRCDGEGNLYIADTRNHVIRKIDGHTGIIQTLAGNGKAGFAGDGQSGDAVQFKQPHSVVLDGAGGLLVADTVNHRLRRIDLKTGVVQTICGTGKPQLPSDASPAATAPLYGPRSLAVDADSIWIALREGNSIWRIDRKRNTIHHVAGTGKKGYSGDGQDPLQATFNGPKGLAIDEQGRLLVVDTENQAVRRIDLKLRTVSTVMGGKQSAQTFVLKRPHGINVSPALGYLVADSENHRVLRGSDAPQQSQ</sequence>
<dbReference type="KEGG" id="rul:UC8_29530"/>
<keyword evidence="4" id="KW-1185">Reference proteome</keyword>
<dbReference type="InterPro" id="IPR011042">
    <property type="entry name" value="6-blade_b-propeller_TolB-like"/>
</dbReference>
<dbReference type="InterPro" id="IPR001258">
    <property type="entry name" value="NHL_repeat"/>
</dbReference>
<dbReference type="AlphaFoldDB" id="A0A5B9QU51"/>
<dbReference type="Gene3D" id="2.120.10.30">
    <property type="entry name" value="TolB, C-terminal domain"/>
    <property type="match status" value="2"/>
</dbReference>
<keyword evidence="1" id="KW-0677">Repeat</keyword>